<dbReference type="Gene3D" id="1.10.840.10">
    <property type="entry name" value="Ras guanine-nucleotide exchange factors catalytic domain"/>
    <property type="match status" value="1"/>
</dbReference>
<accession>A0AAD7CBR8</accession>
<dbReference type="PROSITE" id="PS50009">
    <property type="entry name" value="RASGEF_CAT"/>
    <property type="match status" value="1"/>
</dbReference>
<sequence length="529" mass="59957">MTVRPTEELPYTARQSMYYHDCTDPLHPDAEVVMPLPVGYTVAIRLDSNGDVRAASLPALIQLLTSHHKLDEDAFRRTFFLSFRLFSTPLRVLAAFRKRWNEPPPAEIVSDAQRRVWLQHVIHIRTRLAQLILLWLDEYWRPATDSVVIEPLRFFVKNSFVRGVVAKDVSTRILAALDRVEAEADAHIPRLHRAREEAQREGPAPPPLAPVVPFDIVLRAEDDYTLNISVFETAVGRERFAEQLTAVAHGLYRTIDAEGAVAAWSTGVPLFHDLQKFEEDLLFWVVQSILELQTREERVCMMEFWLDVASICVRYRNFSGASAIFGGLVFSPVERLSLTILDLAIPSKEQYRKLNTLFDGANNFSVYRRALFESPFPAVPLLSVFRKDTVSLTEISGPIALTDDPDAEKSLIHVSVFRILEKTIRTMECFLGAYQIDRIPMIQDWIQTQLKVHPVEDSVAKMDALSRALEGRAPHPIQKGQVWLVTLKGNTESGAFTLHPLPEPSAVPTPKLRKNKSIATLLNLRTKSK</sequence>
<dbReference type="InterPro" id="IPR036964">
    <property type="entry name" value="RASGEF_cat_dom_sf"/>
</dbReference>
<dbReference type="Proteomes" id="UP001221142">
    <property type="component" value="Unassembled WGS sequence"/>
</dbReference>
<feature type="domain" description="Ras-GEF" evidence="3">
    <location>
        <begin position="236"/>
        <end position="472"/>
    </location>
</feature>
<dbReference type="InterPro" id="IPR001895">
    <property type="entry name" value="RASGEF_cat_dom"/>
</dbReference>
<dbReference type="CDD" id="cd06224">
    <property type="entry name" value="REM"/>
    <property type="match status" value="1"/>
</dbReference>
<protein>
    <submittedName>
        <fullName evidence="5">Ras guanine nucleotide exchange factor domain-containing protein</fullName>
    </submittedName>
</protein>
<dbReference type="InterPro" id="IPR000651">
    <property type="entry name" value="Ras-like_Gua-exchang_fac_N"/>
</dbReference>
<dbReference type="GO" id="GO:0005085">
    <property type="term" value="F:guanyl-nucleotide exchange factor activity"/>
    <property type="evidence" value="ECO:0007669"/>
    <property type="project" value="UniProtKB-KW"/>
</dbReference>
<dbReference type="GO" id="GO:0007264">
    <property type="term" value="P:small GTPase-mediated signal transduction"/>
    <property type="evidence" value="ECO:0007669"/>
    <property type="project" value="InterPro"/>
</dbReference>
<keyword evidence="6" id="KW-1185">Reference proteome</keyword>
<dbReference type="InterPro" id="IPR023578">
    <property type="entry name" value="Ras_GEF_dom_sf"/>
</dbReference>
<dbReference type="PANTHER" id="PTHR23113">
    <property type="entry name" value="GUANINE NUCLEOTIDE EXCHANGE FACTOR"/>
    <property type="match status" value="1"/>
</dbReference>
<evidence type="ECO:0000256" key="2">
    <source>
        <dbReference type="PROSITE-ProRule" id="PRU00168"/>
    </source>
</evidence>
<evidence type="ECO:0000256" key="1">
    <source>
        <dbReference type="ARBA" id="ARBA00022658"/>
    </source>
</evidence>
<dbReference type="EMBL" id="JARKIF010000003">
    <property type="protein sequence ID" value="KAJ7644180.1"/>
    <property type="molecule type" value="Genomic_DNA"/>
</dbReference>
<dbReference type="Pfam" id="PF00618">
    <property type="entry name" value="RasGEF_N"/>
    <property type="match status" value="1"/>
</dbReference>
<evidence type="ECO:0000259" key="4">
    <source>
        <dbReference type="PROSITE" id="PS50212"/>
    </source>
</evidence>
<comment type="caution">
    <text evidence="5">The sequence shown here is derived from an EMBL/GenBank/DDBJ whole genome shotgun (WGS) entry which is preliminary data.</text>
</comment>
<proteinExistence type="predicted"/>
<dbReference type="InterPro" id="IPR008937">
    <property type="entry name" value="Ras-like_GEF"/>
</dbReference>
<keyword evidence="1 2" id="KW-0344">Guanine-nucleotide releasing factor</keyword>
<organism evidence="5 6">
    <name type="scientific">Roridomyces roridus</name>
    <dbReference type="NCBI Taxonomy" id="1738132"/>
    <lineage>
        <taxon>Eukaryota</taxon>
        <taxon>Fungi</taxon>
        <taxon>Dikarya</taxon>
        <taxon>Basidiomycota</taxon>
        <taxon>Agaricomycotina</taxon>
        <taxon>Agaricomycetes</taxon>
        <taxon>Agaricomycetidae</taxon>
        <taxon>Agaricales</taxon>
        <taxon>Marasmiineae</taxon>
        <taxon>Mycenaceae</taxon>
        <taxon>Roridomyces</taxon>
    </lineage>
</organism>
<dbReference type="Gene3D" id="1.20.870.10">
    <property type="entry name" value="Son of sevenless (SoS) protein Chain: S domain 1"/>
    <property type="match status" value="1"/>
</dbReference>
<feature type="domain" description="N-terminal Ras-GEF" evidence="4">
    <location>
        <begin position="48"/>
        <end position="181"/>
    </location>
</feature>
<dbReference type="AlphaFoldDB" id="A0AAD7CBR8"/>
<dbReference type="SUPFAM" id="SSF48366">
    <property type="entry name" value="Ras GEF"/>
    <property type="match status" value="1"/>
</dbReference>
<name>A0AAD7CBR8_9AGAR</name>
<evidence type="ECO:0000313" key="6">
    <source>
        <dbReference type="Proteomes" id="UP001221142"/>
    </source>
</evidence>
<evidence type="ECO:0000259" key="3">
    <source>
        <dbReference type="PROSITE" id="PS50009"/>
    </source>
</evidence>
<dbReference type="PROSITE" id="PS50212">
    <property type="entry name" value="RASGEF_NTER"/>
    <property type="match status" value="1"/>
</dbReference>
<gene>
    <name evidence="5" type="ORF">FB45DRAFT_897157</name>
</gene>
<dbReference type="SMART" id="SM00229">
    <property type="entry name" value="RasGEFN"/>
    <property type="match status" value="1"/>
</dbReference>
<dbReference type="Pfam" id="PF00617">
    <property type="entry name" value="RasGEF"/>
    <property type="match status" value="1"/>
</dbReference>
<dbReference type="SMART" id="SM00147">
    <property type="entry name" value="RasGEF"/>
    <property type="match status" value="1"/>
</dbReference>
<dbReference type="PANTHER" id="PTHR23113:SF99">
    <property type="entry name" value="RASGEF DOMAIN-CONTAINING PROTEIN"/>
    <property type="match status" value="1"/>
</dbReference>
<evidence type="ECO:0000313" key="5">
    <source>
        <dbReference type="EMBL" id="KAJ7644180.1"/>
    </source>
</evidence>
<reference evidence="5" key="1">
    <citation type="submission" date="2023-03" db="EMBL/GenBank/DDBJ databases">
        <title>Massive genome expansion in bonnet fungi (Mycena s.s.) driven by repeated elements and novel gene families across ecological guilds.</title>
        <authorList>
            <consortium name="Lawrence Berkeley National Laboratory"/>
            <person name="Harder C.B."/>
            <person name="Miyauchi S."/>
            <person name="Viragh M."/>
            <person name="Kuo A."/>
            <person name="Thoen E."/>
            <person name="Andreopoulos B."/>
            <person name="Lu D."/>
            <person name="Skrede I."/>
            <person name="Drula E."/>
            <person name="Henrissat B."/>
            <person name="Morin E."/>
            <person name="Kohler A."/>
            <person name="Barry K."/>
            <person name="LaButti K."/>
            <person name="Morin E."/>
            <person name="Salamov A."/>
            <person name="Lipzen A."/>
            <person name="Mereny Z."/>
            <person name="Hegedus B."/>
            <person name="Baldrian P."/>
            <person name="Stursova M."/>
            <person name="Weitz H."/>
            <person name="Taylor A."/>
            <person name="Grigoriev I.V."/>
            <person name="Nagy L.G."/>
            <person name="Martin F."/>
            <person name="Kauserud H."/>
        </authorList>
    </citation>
    <scope>NUCLEOTIDE SEQUENCE</scope>
    <source>
        <strain evidence="5">9284</strain>
    </source>
</reference>